<evidence type="ECO:0000313" key="3">
    <source>
        <dbReference type="Proteomes" id="UP001174691"/>
    </source>
</evidence>
<dbReference type="EMBL" id="JANBVN010000317">
    <property type="protein sequence ID" value="KAJ9129646.1"/>
    <property type="molecule type" value="Genomic_DNA"/>
</dbReference>
<proteinExistence type="predicted"/>
<dbReference type="InterPro" id="IPR051678">
    <property type="entry name" value="AGP_Transferase"/>
</dbReference>
<organism evidence="2 3">
    <name type="scientific">Coniochaeta hoffmannii</name>
    <dbReference type="NCBI Taxonomy" id="91930"/>
    <lineage>
        <taxon>Eukaryota</taxon>
        <taxon>Fungi</taxon>
        <taxon>Dikarya</taxon>
        <taxon>Ascomycota</taxon>
        <taxon>Pezizomycotina</taxon>
        <taxon>Sordariomycetes</taxon>
        <taxon>Sordariomycetidae</taxon>
        <taxon>Coniochaetales</taxon>
        <taxon>Coniochaetaceae</taxon>
        <taxon>Coniochaeta</taxon>
    </lineage>
</organism>
<keyword evidence="3" id="KW-1185">Reference proteome</keyword>
<protein>
    <recommendedName>
        <fullName evidence="1">Aminoglycoside phosphotransferase domain-containing protein</fullName>
    </recommendedName>
</protein>
<dbReference type="InterPro" id="IPR002575">
    <property type="entry name" value="Aminoglycoside_PTrfase"/>
</dbReference>
<name>A0AA38R8V6_9PEZI</name>
<feature type="domain" description="Aminoglycoside phosphotransferase" evidence="1">
    <location>
        <begin position="91"/>
        <end position="274"/>
    </location>
</feature>
<accession>A0AA38R8V6</accession>
<evidence type="ECO:0000259" key="1">
    <source>
        <dbReference type="Pfam" id="PF01636"/>
    </source>
</evidence>
<dbReference type="PANTHER" id="PTHR21310">
    <property type="entry name" value="AMINOGLYCOSIDE PHOSPHOTRANSFERASE-RELATED-RELATED"/>
    <property type="match status" value="1"/>
</dbReference>
<evidence type="ECO:0000313" key="2">
    <source>
        <dbReference type="EMBL" id="KAJ9129646.1"/>
    </source>
</evidence>
<reference evidence="2" key="1">
    <citation type="submission" date="2022-07" db="EMBL/GenBank/DDBJ databases">
        <title>Fungi with potential for degradation of polypropylene.</title>
        <authorList>
            <person name="Gostincar C."/>
        </authorList>
    </citation>
    <scope>NUCLEOTIDE SEQUENCE</scope>
    <source>
        <strain evidence="2">EXF-13287</strain>
    </source>
</reference>
<dbReference type="Proteomes" id="UP001174691">
    <property type="component" value="Unassembled WGS sequence"/>
</dbReference>
<dbReference type="PANTHER" id="PTHR21310:SF54">
    <property type="entry name" value="AMINOGLYCOSIDE PHOSPHOTRANSFERASE DOMAIN-CONTAINING PROTEIN"/>
    <property type="match status" value="1"/>
</dbReference>
<dbReference type="AlphaFoldDB" id="A0AA38R8V6"/>
<comment type="caution">
    <text evidence="2">The sequence shown here is derived from an EMBL/GenBank/DDBJ whole genome shotgun (WGS) entry which is preliminary data.</text>
</comment>
<dbReference type="SUPFAM" id="SSF56112">
    <property type="entry name" value="Protein kinase-like (PK-like)"/>
    <property type="match status" value="1"/>
</dbReference>
<dbReference type="Pfam" id="PF01636">
    <property type="entry name" value="APH"/>
    <property type="match status" value="1"/>
</dbReference>
<gene>
    <name evidence="2" type="ORF">NKR19_g10263</name>
</gene>
<dbReference type="InterPro" id="IPR011009">
    <property type="entry name" value="Kinase-like_dom_sf"/>
</dbReference>
<sequence>MANETSQTSEQRVVRIAELPSEDTLTIRESCFFKNNQVDLLTPDEVRRKDRELNGDFRPRSYRLPVTFEELGLIVKYGFDITVAEAQCLWYFNKHMKGEVPTPELFGWCVDDGQTFIFMELIPGQTLEEAWPSLSEEHRLSVCEQLRKCVEAWRALRQESEPYYVGHIGRQGVGDTIFLDAGDPSPGPFANLTAFHDFYARYACRSHPEWNPRRDFPELAGLTDDRSVVFTHADLCMRNIMVSSPDEGNSGLTPTVLAVLDWHQSGWYPADWEWLKAQGMCEPLGGGRRDTAWLERVVPRADEGYAYAWEYVTNCLGWG</sequence>